<accession>X1JBH9</accession>
<dbReference type="AlphaFoldDB" id="X1JBH9"/>
<dbReference type="Gene3D" id="3.40.50.2000">
    <property type="entry name" value="Glycogen Phosphorylase B"/>
    <property type="match status" value="1"/>
</dbReference>
<reference evidence="1" key="1">
    <citation type="journal article" date="2014" name="Front. Microbiol.">
        <title>High frequency of phylogenetically diverse reductive dehalogenase-homologous genes in deep subseafloor sedimentary metagenomes.</title>
        <authorList>
            <person name="Kawai M."/>
            <person name="Futagami T."/>
            <person name="Toyoda A."/>
            <person name="Takaki Y."/>
            <person name="Nishi S."/>
            <person name="Hori S."/>
            <person name="Arai W."/>
            <person name="Tsubouchi T."/>
            <person name="Morono Y."/>
            <person name="Uchiyama I."/>
            <person name="Ito T."/>
            <person name="Fujiyama A."/>
            <person name="Inagaki F."/>
            <person name="Takami H."/>
        </authorList>
    </citation>
    <scope>NUCLEOTIDE SEQUENCE</scope>
    <source>
        <strain evidence="1">Expedition CK06-06</strain>
    </source>
</reference>
<name>X1JBH9_9ZZZZ</name>
<sequence>MNKIKIFIITTELPARIGGGPVRFFNLIKYIPKDMFSVSLFTIIDSKTKKFLPTIEKELDIPIFTVPFKGFGLVKKIYVSLVKRVMPYMEEFKESGINDILLKKINKESIDIIQLETINAYYVIKDIIPLIKEKNIQIVLDAPDVVQKAFKESLKLFGFIKKTVGKWILPNFAKIENNAAKSVNHVFTCSDVDTAYFAKIVNIKTITVVPNGADTTFFRTKKQVLENTLLFMGGVNYPPNEEALQYFFSDIYPLIKKKMPNIKI</sequence>
<organism evidence="1">
    <name type="scientific">marine sediment metagenome</name>
    <dbReference type="NCBI Taxonomy" id="412755"/>
    <lineage>
        <taxon>unclassified sequences</taxon>
        <taxon>metagenomes</taxon>
        <taxon>ecological metagenomes</taxon>
    </lineage>
</organism>
<gene>
    <name evidence="1" type="ORF">S03H2_48775</name>
</gene>
<evidence type="ECO:0000313" key="1">
    <source>
        <dbReference type="EMBL" id="GAH67108.1"/>
    </source>
</evidence>
<comment type="caution">
    <text evidence="1">The sequence shown here is derived from an EMBL/GenBank/DDBJ whole genome shotgun (WGS) entry which is preliminary data.</text>
</comment>
<dbReference type="SUPFAM" id="SSF53756">
    <property type="entry name" value="UDP-Glycosyltransferase/glycogen phosphorylase"/>
    <property type="match status" value="1"/>
</dbReference>
<evidence type="ECO:0008006" key="2">
    <source>
        <dbReference type="Google" id="ProtNLM"/>
    </source>
</evidence>
<protein>
    <recommendedName>
        <fullName evidence="2">Glycosyltransferase subfamily 4-like N-terminal domain-containing protein</fullName>
    </recommendedName>
</protein>
<feature type="non-terminal residue" evidence="1">
    <location>
        <position position="264"/>
    </location>
</feature>
<dbReference type="EMBL" id="BARU01030776">
    <property type="protein sequence ID" value="GAH67108.1"/>
    <property type="molecule type" value="Genomic_DNA"/>
</dbReference>
<proteinExistence type="predicted"/>